<dbReference type="Gene3D" id="1.20.1280.50">
    <property type="match status" value="1"/>
</dbReference>
<dbReference type="Pfam" id="PF12937">
    <property type="entry name" value="F-box-like"/>
    <property type="match status" value="1"/>
</dbReference>
<dbReference type="AlphaFoldDB" id="A0A815J753"/>
<dbReference type="PROSITE" id="PS50181">
    <property type="entry name" value="FBOX"/>
    <property type="match status" value="1"/>
</dbReference>
<evidence type="ECO:0000313" key="2">
    <source>
        <dbReference type="EMBL" id="CAF1376630.1"/>
    </source>
</evidence>
<dbReference type="SUPFAM" id="SSF81383">
    <property type="entry name" value="F-box domain"/>
    <property type="match status" value="1"/>
</dbReference>
<dbReference type="EMBL" id="CAJNOO010004301">
    <property type="protein sequence ID" value="CAF1376630.1"/>
    <property type="molecule type" value="Genomic_DNA"/>
</dbReference>
<dbReference type="OrthoDB" id="10311214at2759"/>
<comment type="caution">
    <text evidence="2">The sequence shown here is derived from an EMBL/GenBank/DDBJ whole genome shotgun (WGS) entry which is preliminary data.</text>
</comment>
<dbReference type="Proteomes" id="UP000663882">
    <property type="component" value="Unassembled WGS sequence"/>
</dbReference>
<name>A0A815J753_9BILA</name>
<evidence type="ECO:0000313" key="3">
    <source>
        <dbReference type="Proteomes" id="UP000663882"/>
    </source>
</evidence>
<proteinExistence type="predicted"/>
<organism evidence="2 3">
    <name type="scientific">Rotaria sordida</name>
    <dbReference type="NCBI Taxonomy" id="392033"/>
    <lineage>
        <taxon>Eukaryota</taxon>
        <taxon>Metazoa</taxon>
        <taxon>Spiralia</taxon>
        <taxon>Gnathifera</taxon>
        <taxon>Rotifera</taxon>
        <taxon>Eurotatoria</taxon>
        <taxon>Bdelloidea</taxon>
        <taxon>Philodinida</taxon>
        <taxon>Philodinidae</taxon>
        <taxon>Rotaria</taxon>
    </lineage>
</organism>
<dbReference type="InterPro" id="IPR036047">
    <property type="entry name" value="F-box-like_dom_sf"/>
</dbReference>
<sequence>MNVLNLPDEILIAIFNKLDSVDILYSLVNVNQRFYRLALDAFVIGHLDFVIKRNDIQNSSIDTQILDRICSKILPRINEKVNKLTVDQYSMECIPSTIDYPQLHSLSLVNYQSNILLQHLKGNTIFRLLHNQITNLTIKIDSEDTEIPNHNQVNIFILVLLLSRNLKNLTFFRQCSTQYLTIWYSNISYKGSLSSTLTKLTINVNTFNDCLYLLNGSLQSLSTLIIRIKKINRSSSIIDNTKKLVNLKCFSLVTDLYTWFYDEEVVPLLSRMLNLEELTLFMLVIRTNTIYIDGNQLYDKVLNYMPRLNKFIFSIHTRIMNDYYKTITSLPSKSDIRNSFIKRGIQSIGICADDKLINDRANCYVYSLPYQFQEFLFMSNCFQGGNFDNVRLLSMYDVRPFEHELFKIIAQDFPFLQQLSIYNDNSQKNKQHHLSTLITFSHLYKLNLFCAHHNYAIQFLSENNTRLPCLTNLIIMYETLRTITHDFTNDVTRRNCTKIISLITHEPLVGSQNFYSYFPSL</sequence>
<feature type="domain" description="F-box" evidence="1">
    <location>
        <begin position="1"/>
        <end position="54"/>
    </location>
</feature>
<dbReference type="InterPro" id="IPR001810">
    <property type="entry name" value="F-box_dom"/>
</dbReference>
<gene>
    <name evidence="2" type="ORF">RFH988_LOCUS33625</name>
</gene>
<protein>
    <recommendedName>
        <fullName evidence="1">F-box domain-containing protein</fullName>
    </recommendedName>
</protein>
<reference evidence="2" key="1">
    <citation type="submission" date="2021-02" db="EMBL/GenBank/DDBJ databases">
        <authorList>
            <person name="Nowell W R."/>
        </authorList>
    </citation>
    <scope>NUCLEOTIDE SEQUENCE</scope>
</reference>
<accession>A0A815J753</accession>
<evidence type="ECO:0000259" key="1">
    <source>
        <dbReference type="PROSITE" id="PS50181"/>
    </source>
</evidence>